<evidence type="ECO:0000256" key="2">
    <source>
        <dbReference type="SAM" id="Phobius"/>
    </source>
</evidence>
<dbReference type="Proteomes" id="UP000299102">
    <property type="component" value="Unassembled WGS sequence"/>
</dbReference>
<keyword evidence="2" id="KW-1133">Transmembrane helix</keyword>
<feature type="region of interest" description="Disordered" evidence="1">
    <location>
        <begin position="1"/>
        <end position="90"/>
    </location>
</feature>
<keyword evidence="2" id="KW-0472">Membrane</keyword>
<sequence>MGDKSNAPGRACGGLQERGARSPRISGPTAGGGRRRAGGGGGRRAAGGGRRRRRNTRRSPTPTRARGAAKLQSSSRFTGNQFLKSPAGSRPPAWPWNELLRLRWGRCRSRRRRRHHRRSRAILFVQLSIPFPVPFSIRMPIPIKS</sequence>
<accession>A0A4C1Z769</accession>
<keyword evidence="2" id="KW-0812">Transmembrane</keyword>
<evidence type="ECO:0000256" key="1">
    <source>
        <dbReference type="SAM" id="MobiDB-lite"/>
    </source>
</evidence>
<keyword evidence="4" id="KW-1185">Reference proteome</keyword>
<feature type="compositionally biased region" description="Low complexity" evidence="1">
    <location>
        <begin position="58"/>
        <end position="69"/>
    </location>
</feature>
<evidence type="ECO:0000313" key="3">
    <source>
        <dbReference type="EMBL" id="GBP83530.1"/>
    </source>
</evidence>
<protein>
    <submittedName>
        <fullName evidence="3">Uncharacterized protein</fullName>
    </submittedName>
</protein>
<organism evidence="3 4">
    <name type="scientific">Eumeta variegata</name>
    <name type="common">Bagworm moth</name>
    <name type="synonym">Eumeta japonica</name>
    <dbReference type="NCBI Taxonomy" id="151549"/>
    <lineage>
        <taxon>Eukaryota</taxon>
        <taxon>Metazoa</taxon>
        <taxon>Ecdysozoa</taxon>
        <taxon>Arthropoda</taxon>
        <taxon>Hexapoda</taxon>
        <taxon>Insecta</taxon>
        <taxon>Pterygota</taxon>
        <taxon>Neoptera</taxon>
        <taxon>Endopterygota</taxon>
        <taxon>Lepidoptera</taxon>
        <taxon>Glossata</taxon>
        <taxon>Ditrysia</taxon>
        <taxon>Tineoidea</taxon>
        <taxon>Psychidae</taxon>
        <taxon>Oiketicinae</taxon>
        <taxon>Eumeta</taxon>
    </lineage>
</organism>
<comment type="caution">
    <text evidence="3">The sequence shown here is derived from an EMBL/GenBank/DDBJ whole genome shotgun (WGS) entry which is preliminary data.</text>
</comment>
<gene>
    <name evidence="3" type="ORF">EVAR_65618_1</name>
</gene>
<feature type="compositionally biased region" description="Polar residues" evidence="1">
    <location>
        <begin position="71"/>
        <end position="83"/>
    </location>
</feature>
<reference evidence="3 4" key="1">
    <citation type="journal article" date="2019" name="Commun. Biol.">
        <title>The bagworm genome reveals a unique fibroin gene that provides high tensile strength.</title>
        <authorList>
            <person name="Kono N."/>
            <person name="Nakamura H."/>
            <person name="Ohtoshi R."/>
            <person name="Tomita M."/>
            <person name="Numata K."/>
            <person name="Arakawa K."/>
        </authorList>
    </citation>
    <scope>NUCLEOTIDE SEQUENCE [LARGE SCALE GENOMIC DNA]</scope>
</reference>
<feature type="transmembrane region" description="Helical" evidence="2">
    <location>
        <begin position="121"/>
        <end position="141"/>
    </location>
</feature>
<evidence type="ECO:0000313" key="4">
    <source>
        <dbReference type="Proteomes" id="UP000299102"/>
    </source>
</evidence>
<dbReference type="EMBL" id="BGZK01001626">
    <property type="protein sequence ID" value="GBP83530.1"/>
    <property type="molecule type" value="Genomic_DNA"/>
</dbReference>
<proteinExistence type="predicted"/>
<name>A0A4C1Z769_EUMVA</name>
<feature type="compositionally biased region" description="Gly residues" evidence="1">
    <location>
        <begin position="38"/>
        <end position="48"/>
    </location>
</feature>
<dbReference type="AlphaFoldDB" id="A0A4C1Z769"/>